<protein>
    <submittedName>
        <fullName evidence="1">Uncharacterized protein</fullName>
    </submittedName>
</protein>
<reference evidence="2" key="2">
    <citation type="submission" date="2015-01" db="EMBL/GenBank/DDBJ databases">
        <title>Evolutionary Origins and Diversification of the Mycorrhizal Mutualists.</title>
        <authorList>
            <consortium name="DOE Joint Genome Institute"/>
            <consortium name="Mycorrhizal Genomics Consortium"/>
            <person name="Kohler A."/>
            <person name="Kuo A."/>
            <person name="Nagy L.G."/>
            <person name="Floudas D."/>
            <person name="Copeland A."/>
            <person name="Barry K.W."/>
            <person name="Cichocki N."/>
            <person name="Veneault-Fourrey C."/>
            <person name="LaButti K."/>
            <person name="Lindquist E.A."/>
            <person name="Lipzen A."/>
            <person name="Lundell T."/>
            <person name="Morin E."/>
            <person name="Murat C."/>
            <person name="Riley R."/>
            <person name="Ohm R."/>
            <person name="Sun H."/>
            <person name="Tunlid A."/>
            <person name="Henrissat B."/>
            <person name="Grigoriev I.V."/>
            <person name="Hibbett D.S."/>
            <person name="Martin F."/>
        </authorList>
    </citation>
    <scope>NUCLEOTIDE SEQUENCE [LARGE SCALE GENOMIC DNA]</scope>
    <source>
        <strain evidence="2">Ve08.2h10</strain>
    </source>
</reference>
<dbReference type="HOGENOM" id="CLU_2694588_0_0_1"/>
<proteinExistence type="predicted"/>
<dbReference type="Proteomes" id="UP000054538">
    <property type="component" value="Unassembled WGS sequence"/>
</dbReference>
<reference evidence="1 2" key="1">
    <citation type="submission" date="2014-04" db="EMBL/GenBank/DDBJ databases">
        <authorList>
            <consortium name="DOE Joint Genome Institute"/>
            <person name="Kuo A."/>
            <person name="Kohler A."/>
            <person name="Jargeat P."/>
            <person name="Nagy L.G."/>
            <person name="Floudas D."/>
            <person name="Copeland A."/>
            <person name="Barry K.W."/>
            <person name="Cichocki N."/>
            <person name="Veneault-Fourrey C."/>
            <person name="LaButti K."/>
            <person name="Lindquist E.A."/>
            <person name="Lipzen A."/>
            <person name="Lundell T."/>
            <person name="Morin E."/>
            <person name="Murat C."/>
            <person name="Sun H."/>
            <person name="Tunlid A."/>
            <person name="Henrissat B."/>
            <person name="Grigoriev I.V."/>
            <person name="Hibbett D.S."/>
            <person name="Martin F."/>
            <person name="Nordberg H.P."/>
            <person name="Cantor M.N."/>
            <person name="Hua S.X."/>
        </authorList>
    </citation>
    <scope>NUCLEOTIDE SEQUENCE [LARGE SCALE GENOMIC DNA]</scope>
    <source>
        <strain evidence="1 2">Ve08.2h10</strain>
    </source>
</reference>
<dbReference type="STRING" id="930991.A0A0D0CH22"/>
<evidence type="ECO:0000313" key="1">
    <source>
        <dbReference type="EMBL" id="KIK81967.1"/>
    </source>
</evidence>
<feature type="non-terminal residue" evidence="1">
    <location>
        <position position="1"/>
    </location>
</feature>
<dbReference type="EMBL" id="KN825700">
    <property type="protein sequence ID" value="KIK81967.1"/>
    <property type="molecule type" value="Genomic_DNA"/>
</dbReference>
<dbReference type="AlphaFoldDB" id="A0A0D0CH22"/>
<dbReference type="InParanoid" id="A0A0D0CH22"/>
<keyword evidence="2" id="KW-1185">Reference proteome</keyword>
<feature type="non-terminal residue" evidence="1">
    <location>
        <position position="74"/>
    </location>
</feature>
<evidence type="ECO:0000313" key="2">
    <source>
        <dbReference type="Proteomes" id="UP000054538"/>
    </source>
</evidence>
<accession>A0A0D0CH22</accession>
<name>A0A0D0CH22_9AGAM</name>
<gene>
    <name evidence="1" type="ORF">PAXRUDRAFT_37112</name>
</gene>
<sequence length="74" mass="8392">DCVMKIPLVKFTVNLSISVSMGFVPFELNFRYMPTFVTMPPGVQHFIQEVIKNLSQAHNAITTSCVTQVHHENQ</sequence>
<dbReference type="OrthoDB" id="3227343at2759"/>
<organism evidence="1 2">
    <name type="scientific">Paxillus rubicundulus Ve08.2h10</name>
    <dbReference type="NCBI Taxonomy" id="930991"/>
    <lineage>
        <taxon>Eukaryota</taxon>
        <taxon>Fungi</taxon>
        <taxon>Dikarya</taxon>
        <taxon>Basidiomycota</taxon>
        <taxon>Agaricomycotina</taxon>
        <taxon>Agaricomycetes</taxon>
        <taxon>Agaricomycetidae</taxon>
        <taxon>Boletales</taxon>
        <taxon>Paxilineae</taxon>
        <taxon>Paxillaceae</taxon>
        <taxon>Paxillus</taxon>
    </lineage>
</organism>